<reference evidence="1 2" key="1">
    <citation type="submission" date="2009-01" db="EMBL/GenBank/DDBJ databases">
        <title>Complete sequence of chromosome of Methylobacterium nodulans ORS 2060.</title>
        <authorList>
            <consortium name="US DOE Joint Genome Institute"/>
            <person name="Lucas S."/>
            <person name="Copeland A."/>
            <person name="Lapidus A."/>
            <person name="Glavina del Rio T."/>
            <person name="Dalin E."/>
            <person name="Tice H."/>
            <person name="Bruce D."/>
            <person name="Goodwin L."/>
            <person name="Pitluck S."/>
            <person name="Sims D."/>
            <person name="Brettin T."/>
            <person name="Detter J.C."/>
            <person name="Han C."/>
            <person name="Larimer F."/>
            <person name="Land M."/>
            <person name="Hauser L."/>
            <person name="Kyrpides N."/>
            <person name="Ivanova N."/>
            <person name="Marx C.J."/>
            <person name="Richardson P."/>
        </authorList>
    </citation>
    <scope>NUCLEOTIDE SEQUENCE [LARGE SCALE GENOMIC DNA]</scope>
    <source>
        <strain evidence="2">LMG 21967 / CNCM I-2342 / ORS 2060</strain>
    </source>
</reference>
<organism evidence="1 2">
    <name type="scientific">Methylobacterium nodulans (strain LMG 21967 / CNCM I-2342 / ORS 2060)</name>
    <dbReference type="NCBI Taxonomy" id="460265"/>
    <lineage>
        <taxon>Bacteria</taxon>
        <taxon>Pseudomonadati</taxon>
        <taxon>Pseudomonadota</taxon>
        <taxon>Alphaproteobacteria</taxon>
        <taxon>Hyphomicrobiales</taxon>
        <taxon>Methylobacteriaceae</taxon>
        <taxon>Methylobacterium</taxon>
    </lineage>
</organism>
<dbReference type="KEGG" id="mno:Mnod_1084"/>
<dbReference type="Proteomes" id="UP000008207">
    <property type="component" value="Chromosome"/>
</dbReference>
<dbReference type="PROSITE" id="PS51257">
    <property type="entry name" value="PROKAR_LIPOPROTEIN"/>
    <property type="match status" value="1"/>
</dbReference>
<accession>B8IJ76</accession>
<dbReference type="eggNOG" id="ENOG50339Q6">
    <property type="taxonomic scope" value="Bacteria"/>
</dbReference>
<name>B8IJ76_METNO</name>
<evidence type="ECO:0000313" key="1">
    <source>
        <dbReference type="EMBL" id="ACL56091.1"/>
    </source>
</evidence>
<dbReference type="OrthoDB" id="8017628at2"/>
<dbReference type="RefSeq" id="WP_015927789.1">
    <property type="nucleotide sequence ID" value="NC_011894.1"/>
</dbReference>
<protein>
    <submittedName>
        <fullName evidence="1">Uncharacterized protein</fullName>
    </submittedName>
</protein>
<dbReference type="AlphaFoldDB" id="B8IJ76"/>
<proteinExistence type="predicted"/>
<gene>
    <name evidence="1" type="ordered locus">Mnod_1084</name>
</gene>
<dbReference type="HOGENOM" id="CLU_1561123_0_0_5"/>
<evidence type="ECO:0000313" key="2">
    <source>
        <dbReference type="Proteomes" id="UP000008207"/>
    </source>
</evidence>
<sequence>MPPRLITILPLLGLACLVEARGQSPTTNVLKGTCEKLVLGGRDASATCADELVNSVQGRRTAFEFKSSDGTAVSFSGTGAQQERQEEFGVDASQPVSVLILTSKGPDGAVMRDTLMTVGSCRFPPAAPGTSTVACTADTQRGRFEGTFTTKAGAPKP</sequence>
<dbReference type="EMBL" id="CP001349">
    <property type="protein sequence ID" value="ACL56091.1"/>
    <property type="molecule type" value="Genomic_DNA"/>
</dbReference>
<keyword evidence="2" id="KW-1185">Reference proteome</keyword>